<evidence type="ECO:0000256" key="6">
    <source>
        <dbReference type="ARBA" id="ARBA00023235"/>
    </source>
</evidence>
<dbReference type="SUPFAM" id="SSF55869">
    <property type="entry name" value="DNA topoisomerase I domain"/>
    <property type="match status" value="1"/>
</dbReference>
<keyword evidence="6" id="KW-0413">Isomerase</keyword>
<dbReference type="Gene3D" id="1.10.132.120">
    <property type="match status" value="1"/>
</dbReference>
<accession>A0ABV8Q6K5</accession>
<dbReference type="Pfam" id="PF01028">
    <property type="entry name" value="Topoisom_I"/>
    <property type="match status" value="1"/>
</dbReference>
<comment type="similarity">
    <text evidence="2">Belongs to the type IB topoisomerase family.</text>
</comment>
<feature type="domain" description="DNA topoisomerase IB N-terminal" evidence="8">
    <location>
        <begin position="22"/>
        <end position="68"/>
    </location>
</feature>
<dbReference type="InterPro" id="IPR049331">
    <property type="entry name" value="Top1B_N_bact"/>
</dbReference>
<dbReference type="Pfam" id="PF21338">
    <property type="entry name" value="Top1B_N_bact"/>
    <property type="match status" value="1"/>
</dbReference>
<dbReference type="PROSITE" id="PS52038">
    <property type="entry name" value="TOPO_IB_2"/>
    <property type="match status" value="1"/>
</dbReference>
<evidence type="ECO:0000259" key="7">
    <source>
        <dbReference type="Pfam" id="PF01028"/>
    </source>
</evidence>
<dbReference type="RefSeq" id="WP_390227961.1">
    <property type="nucleotide sequence ID" value="NZ_JBHSCN010000004.1"/>
</dbReference>
<evidence type="ECO:0000256" key="1">
    <source>
        <dbReference type="ARBA" id="ARBA00000213"/>
    </source>
</evidence>
<dbReference type="PRINTS" id="PR00416">
    <property type="entry name" value="EUTPISMRASEI"/>
</dbReference>
<dbReference type="EC" id="5.6.2.1" evidence="3"/>
<name>A0ABV8Q6K5_9MICO</name>
<evidence type="ECO:0000313" key="9">
    <source>
        <dbReference type="EMBL" id="MFC4242993.1"/>
    </source>
</evidence>
<dbReference type="Gene3D" id="3.90.15.10">
    <property type="entry name" value="Topoisomerase I, Chain A, domain 3"/>
    <property type="match status" value="1"/>
</dbReference>
<evidence type="ECO:0000259" key="8">
    <source>
        <dbReference type="Pfam" id="PF21338"/>
    </source>
</evidence>
<dbReference type="InterPro" id="IPR001631">
    <property type="entry name" value="TopoI"/>
</dbReference>
<keyword evidence="10" id="KW-1185">Reference proteome</keyword>
<dbReference type="SUPFAM" id="SSF56349">
    <property type="entry name" value="DNA breaking-rejoining enzymes"/>
    <property type="match status" value="1"/>
</dbReference>
<sequence length="317" mass="35186">MRTRHSNPSGPGIQRVLDGELRYVDATGRPLTDPTELERIRLLAIPPAWLDVWISPWPNGHIQAVGTDAAGRRQYLYHEEWRRKRDAAKFDRMLDLARALPGARRAVTRDLRIEGLTRDRALAAAFRMVDRAALRIGGERYLRSYGSRGLTTLLVRNVALDGDVIGLRFPAKSGQGWDSSFRDSELAGYLALLTEGRRASARLLAWRDRRWHPLHAPDVNDDIRARTGVEASAKDFRTLRGTIVAADALARAGLATTARARSAAERVAVQAAATALGNTPAVARASYIDPRVFDRYRSGELIERRRSPEAALVALLS</sequence>
<dbReference type="InterPro" id="IPR014711">
    <property type="entry name" value="TopoI_cat_a-hlx-sub_euk"/>
</dbReference>
<evidence type="ECO:0000256" key="2">
    <source>
        <dbReference type="ARBA" id="ARBA00006645"/>
    </source>
</evidence>
<reference evidence="10" key="1">
    <citation type="journal article" date="2019" name="Int. J. Syst. Evol. Microbiol.">
        <title>The Global Catalogue of Microorganisms (GCM) 10K type strain sequencing project: providing services to taxonomists for standard genome sequencing and annotation.</title>
        <authorList>
            <consortium name="The Broad Institute Genomics Platform"/>
            <consortium name="The Broad Institute Genome Sequencing Center for Infectious Disease"/>
            <person name="Wu L."/>
            <person name="Ma J."/>
        </authorList>
    </citation>
    <scope>NUCLEOTIDE SEQUENCE [LARGE SCALE GENOMIC DNA]</scope>
    <source>
        <strain evidence="10">CGMCC 1.10363</strain>
    </source>
</reference>
<dbReference type="Gene3D" id="3.30.66.10">
    <property type="entry name" value="DNA topoisomerase I domain"/>
    <property type="match status" value="1"/>
</dbReference>
<proteinExistence type="inferred from homology"/>
<comment type="caution">
    <text evidence="9">The sequence shown here is derived from an EMBL/GenBank/DDBJ whole genome shotgun (WGS) entry which is preliminary data.</text>
</comment>
<feature type="domain" description="DNA topoisomerase I catalytic core eukaryotic-type" evidence="7">
    <location>
        <begin position="80"/>
        <end position="285"/>
    </location>
</feature>
<dbReference type="InterPro" id="IPR013500">
    <property type="entry name" value="TopoI_cat_euk"/>
</dbReference>
<keyword evidence="4" id="KW-0799">Topoisomerase</keyword>
<dbReference type="InterPro" id="IPR011010">
    <property type="entry name" value="DNA_brk_join_enz"/>
</dbReference>
<evidence type="ECO:0000256" key="5">
    <source>
        <dbReference type="ARBA" id="ARBA00023125"/>
    </source>
</evidence>
<evidence type="ECO:0000256" key="3">
    <source>
        <dbReference type="ARBA" id="ARBA00012891"/>
    </source>
</evidence>
<protein>
    <recommendedName>
        <fullName evidence="3">DNA topoisomerase</fullName>
        <ecNumber evidence="3">5.6.2.1</ecNumber>
    </recommendedName>
</protein>
<dbReference type="Proteomes" id="UP001595900">
    <property type="component" value="Unassembled WGS sequence"/>
</dbReference>
<dbReference type="InterPro" id="IPR035447">
    <property type="entry name" value="DNA_topo_I_N_sf"/>
</dbReference>
<dbReference type="EMBL" id="JBHSCN010000004">
    <property type="protein sequence ID" value="MFC4242993.1"/>
    <property type="molecule type" value="Genomic_DNA"/>
</dbReference>
<organism evidence="9 10">
    <name type="scientific">Gryllotalpicola reticulitermitis</name>
    <dbReference type="NCBI Taxonomy" id="1184153"/>
    <lineage>
        <taxon>Bacteria</taxon>
        <taxon>Bacillati</taxon>
        <taxon>Actinomycetota</taxon>
        <taxon>Actinomycetes</taxon>
        <taxon>Micrococcales</taxon>
        <taxon>Microbacteriaceae</taxon>
        <taxon>Gryllotalpicola</taxon>
    </lineage>
</organism>
<gene>
    <name evidence="9" type="ORF">ACFOYW_06385</name>
</gene>
<comment type="catalytic activity">
    <reaction evidence="1">
        <text>ATP-independent breakage of single-stranded DNA, followed by passage and rejoining.</text>
        <dbReference type="EC" id="5.6.2.1"/>
    </reaction>
</comment>
<evidence type="ECO:0000313" key="10">
    <source>
        <dbReference type="Proteomes" id="UP001595900"/>
    </source>
</evidence>
<keyword evidence="5" id="KW-0238">DNA-binding</keyword>
<evidence type="ECO:0000256" key="4">
    <source>
        <dbReference type="ARBA" id="ARBA00023029"/>
    </source>
</evidence>